<dbReference type="AlphaFoldDB" id="A0A3B0XNM8"/>
<sequence length="72" mass="8438">MVSPKTIELVLAYQTQDADNYADSWNRTSLGANWFIEKHKIKIQMTYRIGENLKGVSGKDENEFYLQTQYVF</sequence>
<reference evidence="1" key="1">
    <citation type="submission" date="2018-06" db="EMBL/GenBank/DDBJ databases">
        <authorList>
            <person name="Zhirakovskaya E."/>
        </authorList>
    </citation>
    <scope>NUCLEOTIDE SEQUENCE</scope>
</reference>
<dbReference type="InterPro" id="IPR023614">
    <property type="entry name" value="Porin_dom_sf"/>
</dbReference>
<accession>A0A3B0XNM8</accession>
<protein>
    <recommendedName>
        <fullName evidence="2">Porin</fullName>
    </recommendedName>
</protein>
<name>A0A3B0XNM8_9ZZZZ</name>
<dbReference type="EMBL" id="UOFH01000327">
    <property type="protein sequence ID" value="VAW65713.1"/>
    <property type="molecule type" value="Genomic_DNA"/>
</dbReference>
<organism evidence="1">
    <name type="scientific">hydrothermal vent metagenome</name>
    <dbReference type="NCBI Taxonomy" id="652676"/>
    <lineage>
        <taxon>unclassified sequences</taxon>
        <taxon>metagenomes</taxon>
        <taxon>ecological metagenomes</taxon>
    </lineage>
</organism>
<dbReference type="Gene3D" id="2.40.160.10">
    <property type="entry name" value="Porin"/>
    <property type="match status" value="1"/>
</dbReference>
<evidence type="ECO:0008006" key="2">
    <source>
        <dbReference type="Google" id="ProtNLM"/>
    </source>
</evidence>
<gene>
    <name evidence="1" type="ORF">MNBD_GAMMA08-2559</name>
</gene>
<proteinExistence type="predicted"/>
<evidence type="ECO:0000313" key="1">
    <source>
        <dbReference type="EMBL" id="VAW65713.1"/>
    </source>
</evidence>